<feature type="signal peptide" evidence="4">
    <location>
        <begin position="1"/>
        <end position="21"/>
    </location>
</feature>
<keyword evidence="6" id="KW-0489">Methyltransferase</keyword>
<reference evidence="6 7" key="1">
    <citation type="journal article" date="2014" name="Mol. Plant">
        <title>Chromosome Scale Genome Assembly and Transcriptome Profiling of Nannochloropsis gaditana in Nitrogen Depletion.</title>
        <authorList>
            <person name="Corteggiani Carpinelli E."/>
            <person name="Telatin A."/>
            <person name="Vitulo N."/>
            <person name="Forcato C."/>
            <person name="D'Angelo M."/>
            <person name="Schiavon R."/>
            <person name="Vezzi A."/>
            <person name="Giacometti G.M."/>
            <person name="Morosinotto T."/>
            <person name="Valle G."/>
        </authorList>
    </citation>
    <scope>NUCLEOTIDE SEQUENCE [LARGE SCALE GENOMIC DNA]</scope>
    <source>
        <strain evidence="6 7">B-31</strain>
    </source>
</reference>
<feature type="region of interest" description="Disordered" evidence="3">
    <location>
        <begin position="69"/>
        <end position="101"/>
    </location>
</feature>
<protein>
    <submittedName>
        <fullName evidence="6">23s rrna methyltransferase j</fullName>
    </submittedName>
</protein>
<dbReference type="InterPro" id="IPR035920">
    <property type="entry name" value="YhbY-like_sf"/>
</dbReference>
<dbReference type="EMBL" id="AZIL01000169">
    <property type="protein sequence ID" value="EWM29353.1"/>
    <property type="molecule type" value="Genomic_DNA"/>
</dbReference>
<keyword evidence="6" id="KW-0808">Transferase</keyword>
<dbReference type="Proteomes" id="UP000019335">
    <property type="component" value="Chromosome 3"/>
</dbReference>
<evidence type="ECO:0000256" key="3">
    <source>
        <dbReference type="SAM" id="MobiDB-lite"/>
    </source>
</evidence>
<comment type="caution">
    <text evidence="6">The sequence shown here is derived from an EMBL/GenBank/DDBJ whole genome shotgun (WGS) entry which is preliminary data.</text>
</comment>
<dbReference type="InterPro" id="IPR001890">
    <property type="entry name" value="RNA-binding_CRM"/>
</dbReference>
<evidence type="ECO:0000313" key="6">
    <source>
        <dbReference type="EMBL" id="EWM29353.1"/>
    </source>
</evidence>
<dbReference type="PROSITE" id="PS51295">
    <property type="entry name" value="CRM"/>
    <property type="match status" value="1"/>
</dbReference>
<dbReference type="OrthoDB" id="10396951at2759"/>
<dbReference type="GO" id="GO:0008168">
    <property type="term" value="F:methyltransferase activity"/>
    <property type="evidence" value="ECO:0007669"/>
    <property type="project" value="UniProtKB-KW"/>
</dbReference>
<feature type="chain" id="PRO_5004901355" evidence="4">
    <location>
        <begin position="22"/>
        <end position="211"/>
    </location>
</feature>
<dbReference type="GO" id="GO:0032259">
    <property type="term" value="P:methylation"/>
    <property type="evidence" value="ECO:0007669"/>
    <property type="project" value="UniProtKB-KW"/>
</dbReference>
<dbReference type="AlphaFoldDB" id="W7U0P2"/>
<evidence type="ECO:0000259" key="5">
    <source>
        <dbReference type="PROSITE" id="PS51295"/>
    </source>
</evidence>
<evidence type="ECO:0000313" key="7">
    <source>
        <dbReference type="Proteomes" id="UP000019335"/>
    </source>
</evidence>
<keyword evidence="7" id="KW-1185">Reference proteome</keyword>
<dbReference type="GO" id="GO:0003723">
    <property type="term" value="F:RNA binding"/>
    <property type="evidence" value="ECO:0007669"/>
    <property type="project" value="UniProtKB-UniRule"/>
</dbReference>
<evidence type="ECO:0000256" key="4">
    <source>
        <dbReference type="SAM" id="SignalP"/>
    </source>
</evidence>
<feature type="compositionally biased region" description="Acidic residues" evidence="3">
    <location>
        <begin position="70"/>
        <end position="84"/>
    </location>
</feature>
<feature type="compositionally biased region" description="Low complexity" evidence="3">
    <location>
        <begin position="85"/>
        <end position="98"/>
    </location>
</feature>
<evidence type="ECO:0000256" key="2">
    <source>
        <dbReference type="PROSITE-ProRule" id="PRU00626"/>
    </source>
</evidence>
<gene>
    <name evidence="6" type="ORF">Naga_100028g40</name>
</gene>
<feature type="domain" description="CRM" evidence="5">
    <location>
        <begin position="100"/>
        <end position="202"/>
    </location>
</feature>
<organism evidence="6 7">
    <name type="scientific">Nannochloropsis gaditana</name>
    <dbReference type="NCBI Taxonomy" id="72520"/>
    <lineage>
        <taxon>Eukaryota</taxon>
        <taxon>Sar</taxon>
        <taxon>Stramenopiles</taxon>
        <taxon>Ochrophyta</taxon>
        <taxon>Eustigmatophyceae</taxon>
        <taxon>Eustigmatales</taxon>
        <taxon>Monodopsidaceae</taxon>
        <taxon>Nannochloropsis</taxon>
    </lineage>
</organism>
<name>W7U0P2_9STRA</name>
<dbReference type="Gene3D" id="3.30.110.60">
    <property type="entry name" value="YhbY-like"/>
    <property type="match status" value="1"/>
</dbReference>
<accession>W7U0P2</accession>
<evidence type="ECO:0000256" key="1">
    <source>
        <dbReference type="ARBA" id="ARBA00022884"/>
    </source>
</evidence>
<keyword evidence="1 2" id="KW-0694">RNA-binding</keyword>
<dbReference type="SUPFAM" id="SSF75471">
    <property type="entry name" value="YhbY-like"/>
    <property type="match status" value="1"/>
</dbReference>
<dbReference type="Pfam" id="PF01985">
    <property type="entry name" value="CRS1_YhbY"/>
    <property type="match status" value="1"/>
</dbReference>
<dbReference type="SMART" id="SM01103">
    <property type="entry name" value="CRS1_YhbY"/>
    <property type="match status" value="1"/>
</dbReference>
<keyword evidence="4" id="KW-0732">Signal</keyword>
<proteinExistence type="predicted"/>
<sequence length="211" mass="23264">MGLFSHRLLFVWWLWMESGTSFFLRAGRPATSGRWEAFTLQLSGRQCALAFLPPLTSRALAALGSNFDGSEIDDGEESDGEIDEISTSMSTSEPTSESLPAFKGKHRRALRALAGRKKANKSLFTMQQSESPPIEGFCIEVESALRAHELVNVRVLFAQKKKEAKAVGLLMAEAVKAELVQVIGHTYLLYRPADPPKIDLARLTTPLNGKE</sequence>